<reference evidence="5" key="1">
    <citation type="submission" date="2022-10" db="EMBL/GenBank/DDBJ databases">
        <authorList>
            <person name="Chen Y."/>
            <person name="Dougan E. K."/>
            <person name="Chan C."/>
            <person name="Rhodes N."/>
            <person name="Thang M."/>
        </authorList>
    </citation>
    <scope>NUCLEOTIDE SEQUENCE</scope>
</reference>
<dbReference type="Gene3D" id="2.30.110.10">
    <property type="entry name" value="Electron Transport, Fmn-binding Protein, Chain A"/>
    <property type="match status" value="1"/>
</dbReference>
<dbReference type="AlphaFoldDB" id="A0A9P1D903"/>
<organism evidence="5">
    <name type="scientific">Cladocopium goreaui</name>
    <dbReference type="NCBI Taxonomy" id="2562237"/>
    <lineage>
        <taxon>Eukaryota</taxon>
        <taxon>Sar</taxon>
        <taxon>Alveolata</taxon>
        <taxon>Dinophyceae</taxon>
        <taxon>Suessiales</taxon>
        <taxon>Symbiodiniaceae</taxon>
        <taxon>Cladocopium</taxon>
    </lineage>
</organism>
<dbReference type="SUPFAM" id="SSF49599">
    <property type="entry name" value="TRAF domain-like"/>
    <property type="match status" value="1"/>
</dbReference>
<dbReference type="Pfam" id="PF13883">
    <property type="entry name" value="CREG_beta-barrel"/>
    <property type="match status" value="1"/>
</dbReference>
<evidence type="ECO:0000313" key="7">
    <source>
        <dbReference type="Proteomes" id="UP001152797"/>
    </source>
</evidence>
<dbReference type="InterPro" id="IPR037119">
    <property type="entry name" value="Haem_oxidase_HugZ-like_sf"/>
</dbReference>
<evidence type="ECO:0008006" key="8">
    <source>
        <dbReference type="Google" id="ProtNLM"/>
    </source>
</evidence>
<feature type="coiled-coil region" evidence="1">
    <location>
        <begin position="12"/>
        <end position="65"/>
    </location>
</feature>
<feature type="coiled-coil region" evidence="1">
    <location>
        <begin position="232"/>
        <end position="266"/>
    </location>
</feature>
<evidence type="ECO:0000256" key="1">
    <source>
        <dbReference type="SAM" id="Coils"/>
    </source>
</evidence>
<dbReference type="InterPro" id="IPR019595">
    <property type="entry name" value="DUF2470"/>
</dbReference>
<comment type="caution">
    <text evidence="5">The sequence shown here is derived from an EMBL/GenBank/DDBJ whole genome shotgun (WGS) entry which is preliminary data.</text>
</comment>
<dbReference type="InterPro" id="IPR012349">
    <property type="entry name" value="Split_barrel_FMN-bd"/>
</dbReference>
<keyword evidence="1" id="KW-0175">Coiled coil</keyword>
<evidence type="ECO:0000259" key="3">
    <source>
        <dbReference type="Pfam" id="PF10615"/>
    </source>
</evidence>
<dbReference type="InterPro" id="IPR027267">
    <property type="entry name" value="AH/BAR_dom_sf"/>
</dbReference>
<evidence type="ECO:0000313" key="6">
    <source>
        <dbReference type="EMBL" id="CAL4792171.1"/>
    </source>
</evidence>
<dbReference type="SUPFAM" id="SSF103657">
    <property type="entry name" value="BAR/IMD domain-like"/>
    <property type="match status" value="1"/>
</dbReference>
<name>A0A9P1D903_9DINO</name>
<evidence type="ECO:0000259" key="4">
    <source>
        <dbReference type="Pfam" id="PF13883"/>
    </source>
</evidence>
<dbReference type="SUPFAM" id="SSF50475">
    <property type="entry name" value="FMN-binding split barrel"/>
    <property type="match status" value="1"/>
</dbReference>
<dbReference type="InterPro" id="IPR055343">
    <property type="entry name" value="CREG_beta-barrel"/>
</dbReference>
<dbReference type="EMBL" id="CAMXCT020003513">
    <property type="protein sequence ID" value="CAL1158234.1"/>
    <property type="molecule type" value="Genomic_DNA"/>
</dbReference>
<evidence type="ECO:0000313" key="5">
    <source>
        <dbReference type="EMBL" id="CAI4004859.1"/>
    </source>
</evidence>
<gene>
    <name evidence="5" type="ORF">C1SCF055_LOCUS30628</name>
</gene>
<protein>
    <recommendedName>
        <fullName evidence="8">DUF2470 domain-containing protein</fullName>
    </recommendedName>
</protein>
<feature type="domain" description="DUF2470" evidence="3">
    <location>
        <begin position="925"/>
        <end position="1002"/>
    </location>
</feature>
<dbReference type="EMBL" id="CAMXCT030003513">
    <property type="protein sequence ID" value="CAL4792171.1"/>
    <property type="molecule type" value="Genomic_DNA"/>
</dbReference>
<dbReference type="Gene3D" id="3.20.180.10">
    <property type="entry name" value="PNP-oxidase-like"/>
    <property type="match status" value="1"/>
</dbReference>
<dbReference type="Pfam" id="PF10615">
    <property type="entry name" value="DUF2470"/>
    <property type="match status" value="1"/>
</dbReference>
<accession>A0A9P1D903</accession>
<keyword evidence="7" id="KW-1185">Reference proteome</keyword>
<reference evidence="6 7" key="2">
    <citation type="submission" date="2024-05" db="EMBL/GenBank/DDBJ databases">
        <authorList>
            <person name="Chen Y."/>
            <person name="Shah S."/>
            <person name="Dougan E. K."/>
            <person name="Thang M."/>
            <person name="Chan C."/>
        </authorList>
    </citation>
    <scope>NUCLEOTIDE SEQUENCE [LARGE SCALE GENOMIC DNA]</scope>
</reference>
<feature type="domain" description="CREG-like beta-barrel" evidence="4">
    <location>
        <begin position="764"/>
        <end position="911"/>
    </location>
</feature>
<dbReference type="Proteomes" id="UP001152797">
    <property type="component" value="Unassembled WGS sequence"/>
</dbReference>
<feature type="region of interest" description="Disordered" evidence="2">
    <location>
        <begin position="431"/>
        <end position="450"/>
    </location>
</feature>
<dbReference type="OrthoDB" id="2138282at2759"/>
<proteinExistence type="predicted"/>
<dbReference type="GO" id="GO:0005737">
    <property type="term" value="C:cytoplasm"/>
    <property type="evidence" value="ECO:0007669"/>
    <property type="project" value="UniProtKB-ARBA"/>
</dbReference>
<sequence length="1015" mass="113936">MVCWSKPPPEPQVDVEAKLKELEDRLNAKIMELSGSVINDFTLELTQLKERMDEVQEKRTHSEKVFSDTVERHAQQIHDLRKEITVRVDQHGNDIQELRESGVVETLRQELLEQMSVHREELVKKVEEKHLTHSEQLMQLQKVTETTSQHFVEELKSCHNVIETHRTEIHQEIQVAKESTSGPLNTQCDQLQGGLEDVSSKLVQSKADLERSVQTVEEHIQVVRTGFENSIADCLERLVKEEQATHERVQELREAIHENLQRIEINTSLAENVYCRSVQWNCRGFQYRLAQILQQEREAKVDYPGVRSPEFSLCSLPAMQLELCLAARGLATEEAPSAPLPVPGSCSVRLWVQPGIEMTFRLTVGDGDNAVSRRFDYSFLEPSEIEGESRCPFEVLNFCVLDQVWHRREDMIPVTFELLEFKTQPVLEAPQEDAPELVPEGEATGEEEVPAKKRGDELFFTRSATAELVLHERLQKDLVSMRNKSVRRVEWRLEGCTRLLECCHAGDSVDSPIFSAAGLERIQFHFYPRGYDPSTGSISPCSLFVSGPDKGVSLRGVLWVGSQGRQFDHRFKSRGDIGGRSKFCSLEQLQDPQDTVLLAVDLNEVEQELPEHHQSLVLREARDARGNRDAFDATSPMSPSRSLVVPPTVSAKGTVRMKREDPSKTEQLVKCVSLPSLKASNMSQMPANAMGSWMFGLLVSLLVASLSTAFLGSRQPVVKSRLALHAEERQTGHQVKNAGAFQVDPEEMALQVKVKEHQEAAPKLDAATEVRTLVQYNHGFAVMSTNSASMPGYPGGSVVGFAPDQQGRPLFSFSSMSSHTQDLIKDKRCSLTVASKEFKGAADGRVNLLGEAVPLESEEEIAEAKKLYLEKHPKAFWVEFGDFTWYRMEVKTVRYVGGFARAGSVTAEAYTAATPDPIAGFGPAVAGHMNDDHREATVAMIRNYIGIDVEDAEITSMDSLGMYVKVSRKPKAADQMQQFKLRLPFTRKLENRKDAKEVIVEMTRASSEFMPKADA</sequence>
<dbReference type="PANTHER" id="PTHR13343">
    <property type="entry name" value="CREG1 PROTEIN"/>
    <property type="match status" value="1"/>
</dbReference>
<dbReference type="PANTHER" id="PTHR13343:SF24">
    <property type="entry name" value="OS07G0573800 PROTEIN"/>
    <property type="match status" value="1"/>
</dbReference>
<evidence type="ECO:0000256" key="2">
    <source>
        <dbReference type="SAM" id="MobiDB-lite"/>
    </source>
</evidence>
<dbReference type="EMBL" id="CAMXCT010003513">
    <property type="protein sequence ID" value="CAI4004859.1"/>
    <property type="molecule type" value="Genomic_DNA"/>
</dbReference>